<reference evidence="1 2" key="1">
    <citation type="submission" date="2019-04" db="EMBL/GenBank/DDBJ databases">
        <title>Natronospirillum operosus gen. nov., sp. nov., a haloalkaliphilic satellite isolated from decaying biomass of laboratory culture of cyanobacterium Geitlerinema sp. and proposal of Natronospirillaceae fam. nov. and Saccharospirillaceae fam. nov.</title>
        <authorList>
            <person name="Kevbrin V."/>
            <person name="Boltyanskaya Y."/>
            <person name="Koziaeva V."/>
            <person name="Grouzdev D.S."/>
            <person name="Park M."/>
            <person name="Cho J."/>
        </authorList>
    </citation>
    <scope>NUCLEOTIDE SEQUENCE [LARGE SCALE GENOMIC DNA]</scope>
    <source>
        <strain evidence="1 2">G-116</strain>
    </source>
</reference>
<evidence type="ECO:0000313" key="2">
    <source>
        <dbReference type="Proteomes" id="UP000297475"/>
    </source>
</evidence>
<accession>A0A4Z0WJA5</accession>
<dbReference type="CDD" id="cd07067">
    <property type="entry name" value="HP_PGM_like"/>
    <property type="match status" value="1"/>
</dbReference>
<protein>
    <submittedName>
        <fullName evidence="1">Phosphohistidine phosphatase SixA</fullName>
    </submittedName>
</protein>
<dbReference type="SUPFAM" id="SSF53254">
    <property type="entry name" value="Phosphoglycerate mutase-like"/>
    <property type="match status" value="1"/>
</dbReference>
<dbReference type="SMART" id="SM00855">
    <property type="entry name" value="PGAM"/>
    <property type="match status" value="1"/>
</dbReference>
<dbReference type="InterPro" id="IPR029033">
    <property type="entry name" value="His_PPase_superfam"/>
</dbReference>
<evidence type="ECO:0000313" key="1">
    <source>
        <dbReference type="EMBL" id="TGG95946.1"/>
    </source>
</evidence>
<name>A0A4Z0WJA5_9GAMM</name>
<proteinExistence type="predicted"/>
<dbReference type="OrthoDB" id="92610at2"/>
<keyword evidence="2" id="KW-1185">Reference proteome</keyword>
<organism evidence="1 2">
    <name type="scientific">Natronospirillum operosum</name>
    <dbReference type="NCBI Taxonomy" id="2759953"/>
    <lineage>
        <taxon>Bacteria</taxon>
        <taxon>Pseudomonadati</taxon>
        <taxon>Pseudomonadota</taxon>
        <taxon>Gammaproteobacteria</taxon>
        <taxon>Oceanospirillales</taxon>
        <taxon>Natronospirillaceae</taxon>
        <taxon>Natronospirillum</taxon>
    </lineage>
</organism>
<dbReference type="Proteomes" id="UP000297475">
    <property type="component" value="Unassembled WGS sequence"/>
</dbReference>
<comment type="caution">
    <text evidence="1">The sequence shown here is derived from an EMBL/GenBank/DDBJ whole genome shotgun (WGS) entry which is preliminary data.</text>
</comment>
<dbReference type="Pfam" id="PF00300">
    <property type="entry name" value="His_Phos_1"/>
    <property type="match status" value="1"/>
</dbReference>
<gene>
    <name evidence="1" type="ORF">E4656_05995</name>
</gene>
<dbReference type="AlphaFoldDB" id="A0A4Z0WJA5"/>
<dbReference type="EMBL" id="SRMF01000001">
    <property type="protein sequence ID" value="TGG95946.1"/>
    <property type="molecule type" value="Genomic_DNA"/>
</dbReference>
<dbReference type="InterPro" id="IPR013078">
    <property type="entry name" value="His_Pase_superF_clade-1"/>
</dbReference>
<sequence length="168" mass="18245">MQAVSVQRLAAFRGSGVQRGPALSVLFLLRHGEAEPAGAHDDLRRLTDRGWQQVRRAAGLLPVEGLTLYHSPYVRTVESAQAIREHISVRSEQAARWLTPDTVPEEALAQLELLSGQSLLLVTHNPLVTRLAALLSAQPETAVTFGTGSVARLSGGRYLAGCLTFEWL</sequence>
<dbReference type="Gene3D" id="3.40.50.1240">
    <property type="entry name" value="Phosphoglycerate mutase-like"/>
    <property type="match status" value="1"/>
</dbReference>